<accession>A0A553NDJ1</accession>
<dbReference type="Proteomes" id="UP000318571">
    <property type="component" value="Chromosome 10"/>
</dbReference>
<dbReference type="STRING" id="6832.A0A553NDJ1"/>
<dbReference type="AlphaFoldDB" id="A0A553NDJ1"/>
<evidence type="ECO:0000256" key="1">
    <source>
        <dbReference type="ARBA" id="ARBA00007229"/>
    </source>
</evidence>
<evidence type="ECO:0000256" key="4">
    <source>
        <dbReference type="ARBA" id="ARBA00022741"/>
    </source>
</evidence>
<dbReference type="OrthoDB" id="272370at2759"/>
<dbReference type="GO" id="GO:0035299">
    <property type="term" value="F:inositol-1,3,4,5,6-pentakisphosphate 2-kinase activity"/>
    <property type="evidence" value="ECO:0007669"/>
    <property type="project" value="UniProtKB-EC"/>
</dbReference>
<comment type="caution">
    <text evidence="8">The sequence shown here is derived from an EMBL/GenBank/DDBJ whole genome shotgun (WGS) entry which is preliminary data.</text>
</comment>
<keyword evidence="4 7" id="KW-0547">Nucleotide-binding</keyword>
<comment type="domain">
    <text evidence="7">The EXKPK motif is conserved in inositol-pentakisphosphate 2-kinases of both family 1 and 2.</text>
</comment>
<keyword evidence="5 7" id="KW-0418">Kinase</keyword>
<dbReference type="OMA" id="CHMEADF"/>
<dbReference type="Gene3D" id="3.30.200.110">
    <property type="entry name" value="Inositol-pentakisphosphate 2-kinase, N-lobe"/>
    <property type="match status" value="1"/>
</dbReference>
<comment type="catalytic activity">
    <reaction evidence="7">
        <text>1D-myo-inositol 1,3,4,5,6-pentakisphosphate + ATP = 1D-myo-inositol hexakisphosphate + ADP + H(+)</text>
        <dbReference type="Rhea" id="RHEA:20313"/>
        <dbReference type="ChEBI" id="CHEBI:15378"/>
        <dbReference type="ChEBI" id="CHEBI:30616"/>
        <dbReference type="ChEBI" id="CHEBI:57733"/>
        <dbReference type="ChEBI" id="CHEBI:58130"/>
        <dbReference type="ChEBI" id="CHEBI:456216"/>
        <dbReference type="EC" id="2.7.1.158"/>
    </reaction>
</comment>
<sequence length="440" mass="50341">MQSTNKALARSISVVAQPWTYRGEGGANLVIALSDEKSVLRFAKSKFVDKDVDGKIGEIAYFANTVMRPRLGSLFIRPLEIRIVDDLDFHNVRESVQPLRPPARLKKDMKSKKVIMSHDCTFLTPEYERNTQGDTISFEIKPKQGWHSLKASCSVDLCHRCLKQYAKLHKGEITSISKYCPLDLFSCDPLRMKRAIFDLFEFPCNRFKVFRNGGLIYTENIGTAPDVENELSQWLELDPHDSDAVDLMAALLCTALLSPLEETKEIDVMESLVSLDVSDSDRGQFCDTKSDPLPPNCILQRLLALQRQTEIGDNEAQIICDRLLNNIEDIEGLHQLVMWHPNNKLEHKLSPSEIEDVLQLQRFLLSVTAKDVSLLLTFREIQDLSQETFEHPVLHFRSVDKSFRLMLSVIDMDPKSVHRISSWVKRKESWLNAYFSSLKD</sequence>
<dbReference type="EC" id="2.7.1.158" evidence="2 7"/>
<proteinExistence type="inferred from homology"/>
<evidence type="ECO:0000313" key="9">
    <source>
        <dbReference type="Proteomes" id="UP000318571"/>
    </source>
</evidence>
<dbReference type="GO" id="GO:0005634">
    <property type="term" value="C:nucleus"/>
    <property type="evidence" value="ECO:0007669"/>
    <property type="project" value="TreeGrafter"/>
</dbReference>
<comment type="function">
    <text evidence="7">Phosphorylates Ins(1,3,4,5,6)P5 at position 2 to form Ins(1,2,3,4,5,6)P6 (InsP6 or phytate).</text>
</comment>
<comment type="similarity">
    <text evidence="1">Belongs to the IPK1 type 2 family.</text>
</comment>
<keyword evidence="9" id="KW-1185">Reference proteome</keyword>
<keyword evidence="6 7" id="KW-0067">ATP-binding</keyword>
<dbReference type="GO" id="GO:0032958">
    <property type="term" value="P:inositol phosphate biosynthetic process"/>
    <property type="evidence" value="ECO:0007669"/>
    <property type="project" value="TreeGrafter"/>
</dbReference>
<gene>
    <name evidence="8" type="ORF">TCAL_00402</name>
</gene>
<evidence type="ECO:0000256" key="3">
    <source>
        <dbReference type="ARBA" id="ARBA00022679"/>
    </source>
</evidence>
<dbReference type="GO" id="GO:0005524">
    <property type="term" value="F:ATP binding"/>
    <property type="evidence" value="ECO:0007669"/>
    <property type="project" value="UniProtKB-KW"/>
</dbReference>
<organism evidence="8 9">
    <name type="scientific">Tigriopus californicus</name>
    <name type="common">Marine copepod</name>
    <dbReference type="NCBI Taxonomy" id="6832"/>
    <lineage>
        <taxon>Eukaryota</taxon>
        <taxon>Metazoa</taxon>
        <taxon>Ecdysozoa</taxon>
        <taxon>Arthropoda</taxon>
        <taxon>Crustacea</taxon>
        <taxon>Multicrustacea</taxon>
        <taxon>Hexanauplia</taxon>
        <taxon>Copepoda</taxon>
        <taxon>Harpacticoida</taxon>
        <taxon>Harpacticidae</taxon>
        <taxon>Tigriopus</taxon>
    </lineage>
</organism>
<keyword evidence="3 7" id="KW-0808">Transferase</keyword>
<dbReference type="InterPro" id="IPR043001">
    <property type="entry name" value="IP5_2-K_N_lobe"/>
</dbReference>
<dbReference type="PANTHER" id="PTHR14456:SF2">
    <property type="entry name" value="INOSITOL-PENTAKISPHOSPHATE 2-KINASE"/>
    <property type="match status" value="1"/>
</dbReference>
<evidence type="ECO:0000256" key="2">
    <source>
        <dbReference type="ARBA" id="ARBA00012023"/>
    </source>
</evidence>
<name>A0A553NDJ1_TIGCA</name>
<reference evidence="8 9" key="1">
    <citation type="journal article" date="2018" name="Nat. Ecol. Evol.">
        <title>Genomic signatures of mitonuclear coevolution across populations of Tigriopus californicus.</title>
        <authorList>
            <person name="Barreto F.S."/>
            <person name="Watson E.T."/>
            <person name="Lima T.G."/>
            <person name="Willett C.S."/>
            <person name="Edmands S."/>
            <person name="Li W."/>
            <person name="Burton R.S."/>
        </authorList>
    </citation>
    <scope>NUCLEOTIDE SEQUENCE [LARGE SCALE GENOMIC DNA]</scope>
    <source>
        <strain evidence="8 9">San Diego</strain>
    </source>
</reference>
<evidence type="ECO:0000256" key="7">
    <source>
        <dbReference type="RuleBase" id="RU364126"/>
    </source>
</evidence>
<evidence type="ECO:0000256" key="5">
    <source>
        <dbReference type="ARBA" id="ARBA00022777"/>
    </source>
</evidence>
<dbReference type="Pfam" id="PF06090">
    <property type="entry name" value="Ins_P5_2-kin"/>
    <property type="match status" value="1"/>
</dbReference>
<dbReference type="PANTHER" id="PTHR14456">
    <property type="entry name" value="INOSITOL POLYPHOSPHATE KINASE 1"/>
    <property type="match status" value="1"/>
</dbReference>
<dbReference type="EMBL" id="VCGU01000458">
    <property type="protein sequence ID" value="TRY63503.1"/>
    <property type="molecule type" value="Genomic_DNA"/>
</dbReference>
<evidence type="ECO:0000256" key="6">
    <source>
        <dbReference type="ARBA" id="ARBA00022840"/>
    </source>
</evidence>
<dbReference type="InterPro" id="IPR009286">
    <property type="entry name" value="Ins_P5_2-kin"/>
</dbReference>
<protein>
    <recommendedName>
        <fullName evidence="2 7">Inositol-pentakisphosphate 2-kinase</fullName>
        <ecNumber evidence="2 7">2.7.1.158</ecNumber>
    </recommendedName>
</protein>
<evidence type="ECO:0000313" key="8">
    <source>
        <dbReference type="EMBL" id="TRY63503.1"/>
    </source>
</evidence>